<proteinExistence type="predicted"/>
<dbReference type="AlphaFoldDB" id="A0AAN9KW90"/>
<keyword evidence="2" id="KW-1185">Reference proteome</keyword>
<dbReference type="Proteomes" id="UP001367508">
    <property type="component" value="Unassembled WGS sequence"/>
</dbReference>
<protein>
    <recommendedName>
        <fullName evidence="3">Transferring glycosyl group transferase</fullName>
    </recommendedName>
</protein>
<evidence type="ECO:0000313" key="1">
    <source>
        <dbReference type="EMBL" id="KAK7324777.1"/>
    </source>
</evidence>
<dbReference type="EMBL" id="JAYMYQ010000006">
    <property type="protein sequence ID" value="KAK7324777.1"/>
    <property type="molecule type" value="Genomic_DNA"/>
</dbReference>
<sequence length="498" mass="56455">MVESKLRAEIENGIIRDPEIQTDHSLIMQPFHNPIKTNPLMIGVLVSSSFCAISLSLSLLLLATPKIVDKVSSPQDVYDPTTVDHLVFGIASSGNSWPNRKEYTKLWWNLKSNKRMRGCVFVDSLPDKENSNNDYSLPPLCVSEDTSQFLYTYKPGGLRSAIRVARVVKETVALNHSGVRWYLFGDDDTIFFPENLVKILSKYDHRLWYYVGSHSEIYEASQVFGFGMAFGGGGFAISSSLAQVLAKVFDSCIERYAHLYGSDARVYSCITELGVGLTHEPGFHQVDLRGNIYGLLAAHPLTPLLSLHHPDHTDPIFPNMTTTKSLQHLFEAVSVDSQRILQQTVCYEKQFSWTISVAWGYAVQVFQNNVLLPDVLRVQQTFEQWKQGNALQGIYTFNTKELHPDPCKRPTIFYLDKVSSDKDGIISSYRKSFQNCSLDKTSLKKLEVIKVVTNKLDLDSKQLQTPRRHCCDLLPYNAGDLMEIAIRECKYEELVYMH</sequence>
<dbReference type="Gene3D" id="3.90.550.50">
    <property type="match status" value="1"/>
</dbReference>
<dbReference type="InterPro" id="IPR006740">
    <property type="entry name" value="DUF604"/>
</dbReference>
<dbReference type="Pfam" id="PF04646">
    <property type="entry name" value="DUF604"/>
    <property type="match status" value="1"/>
</dbReference>
<comment type="caution">
    <text evidence="1">The sequence shown here is derived from an EMBL/GenBank/DDBJ whole genome shotgun (WGS) entry which is preliminary data.</text>
</comment>
<dbReference type="FunFam" id="3.90.550.50:FF:000006">
    <property type="entry name" value="Fringe-related protein-like"/>
    <property type="match status" value="1"/>
</dbReference>
<name>A0AAN9KW90_CANGL</name>
<accession>A0AAN9KW90</accession>
<organism evidence="1 2">
    <name type="scientific">Canavalia gladiata</name>
    <name type="common">Sword bean</name>
    <name type="synonym">Dolichos gladiatus</name>
    <dbReference type="NCBI Taxonomy" id="3824"/>
    <lineage>
        <taxon>Eukaryota</taxon>
        <taxon>Viridiplantae</taxon>
        <taxon>Streptophyta</taxon>
        <taxon>Embryophyta</taxon>
        <taxon>Tracheophyta</taxon>
        <taxon>Spermatophyta</taxon>
        <taxon>Magnoliopsida</taxon>
        <taxon>eudicotyledons</taxon>
        <taxon>Gunneridae</taxon>
        <taxon>Pentapetalae</taxon>
        <taxon>rosids</taxon>
        <taxon>fabids</taxon>
        <taxon>Fabales</taxon>
        <taxon>Fabaceae</taxon>
        <taxon>Papilionoideae</taxon>
        <taxon>50 kb inversion clade</taxon>
        <taxon>NPAAA clade</taxon>
        <taxon>indigoferoid/millettioid clade</taxon>
        <taxon>Phaseoleae</taxon>
        <taxon>Canavalia</taxon>
    </lineage>
</organism>
<reference evidence="1 2" key="1">
    <citation type="submission" date="2024-01" db="EMBL/GenBank/DDBJ databases">
        <title>The genomes of 5 underutilized Papilionoideae crops provide insights into root nodulation and disease resistanc.</title>
        <authorList>
            <person name="Jiang F."/>
        </authorList>
    </citation>
    <scope>NUCLEOTIDE SEQUENCE [LARGE SCALE GENOMIC DNA]</scope>
    <source>
        <strain evidence="1">LVBAO_FW01</strain>
        <tissue evidence="1">Leaves</tissue>
    </source>
</reference>
<dbReference type="PANTHER" id="PTHR10811">
    <property type="entry name" value="FRINGE-RELATED"/>
    <property type="match status" value="1"/>
</dbReference>
<gene>
    <name evidence="1" type="ORF">VNO77_28611</name>
</gene>
<evidence type="ECO:0008006" key="3">
    <source>
        <dbReference type="Google" id="ProtNLM"/>
    </source>
</evidence>
<evidence type="ECO:0000313" key="2">
    <source>
        <dbReference type="Proteomes" id="UP001367508"/>
    </source>
</evidence>